<dbReference type="InterPro" id="IPR012902">
    <property type="entry name" value="N_methyl_site"/>
</dbReference>
<dbReference type="Pfam" id="PF07963">
    <property type="entry name" value="N_methyl"/>
    <property type="match status" value="1"/>
</dbReference>
<dbReference type="Gene3D" id="3.30.700.10">
    <property type="entry name" value="Glycoprotein, Type 4 Pilin"/>
    <property type="match status" value="1"/>
</dbReference>
<gene>
    <name evidence="3" type="ORF">CSA25_03325</name>
</gene>
<evidence type="ECO:0000313" key="3">
    <source>
        <dbReference type="EMBL" id="PIE62824.1"/>
    </source>
</evidence>
<keyword evidence="2" id="KW-0812">Transmembrane</keyword>
<dbReference type="AlphaFoldDB" id="A0A2G6MRX4"/>
<keyword evidence="2" id="KW-0472">Membrane</keyword>
<feature type="region of interest" description="Disordered" evidence="1">
    <location>
        <begin position="109"/>
        <end position="130"/>
    </location>
</feature>
<keyword evidence="2" id="KW-1133">Transmembrane helix</keyword>
<name>A0A2G6MRX4_9BACT</name>
<comment type="caution">
    <text evidence="3">The sequence shown here is derived from an EMBL/GenBank/DDBJ whole genome shotgun (WGS) entry which is preliminary data.</text>
</comment>
<protein>
    <submittedName>
        <fullName evidence="3">Prepilin-type cleavage/methylation domain-containing protein</fullName>
    </submittedName>
</protein>
<dbReference type="EMBL" id="PDTI01000028">
    <property type="protein sequence ID" value="PIE62824.1"/>
    <property type="molecule type" value="Genomic_DNA"/>
</dbReference>
<evidence type="ECO:0000256" key="2">
    <source>
        <dbReference type="SAM" id="Phobius"/>
    </source>
</evidence>
<dbReference type="NCBIfam" id="TIGR02532">
    <property type="entry name" value="IV_pilin_GFxxxE"/>
    <property type="match status" value="1"/>
</dbReference>
<proteinExistence type="predicted"/>
<dbReference type="InterPro" id="IPR045584">
    <property type="entry name" value="Pilin-like"/>
</dbReference>
<dbReference type="Proteomes" id="UP000231203">
    <property type="component" value="Unassembled WGS sequence"/>
</dbReference>
<dbReference type="PROSITE" id="PS00409">
    <property type="entry name" value="PROKAR_NTER_METHYL"/>
    <property type="match status" value="1"/>
</dbReference>
<reference evidence="3 4" key="1">
    <citation type="submission" date="2017-10" db="EMBL/GenBank/DDBJ databases">
        <title>Novel microbial diversity and functional potential in the marine mammal oral microbiome.</title>
        <authorList>
            <person name="Dudek N.K."/>
            <person name="Sun C.L."/>
            <person name="Burstein D."/>
            <person name="Kantor R.S."/>
            <person name="Aliaga Goltsman D.S."/>
            <person name="Bik E.M."/>
            <person name="Thomas B.C."/>
            <person name="Banfield J.F."/>
            <person name="Relman D.A."/>
        </authorList>
    </citation>
    <scope>NUCLEOTIDE SEQUENCE [LARGE SCALE GENOMIC DNA]</scope>
    <source>
        <strain evidence="3">DOLJORAL78_47_202</strain>
    </source>
</reference>
<accession>A0A2G6MRX4</accession>
<organism evidence="3 4">
    <name type="scientific">Desulfobacter postgatei</name>
    <dbReference type="NCBI Taxonomy" id="2293"/>
    <lineage>
        <taxon>Bacteria</taxon>
        <taxon>Pseudomonadati</taxon>
        <taxon>Thermodesulfobacteriota</taxon>
        <taxon>Desulfobacteria</taxon>
        <taxon>Desulfobacterales</taxon>
        <taxon>Desulfobacteraceae</taxon>
        <taxon>Desulfobacter</taxon>
    </lineage>
</organism>
<evidence type="ECO:0000256" key="1">
    <source>
        <dbReference type="SAM" id="MobiDB-lite"/>
    </source>
</evidence>
<feature type="transmembrane region" description="Helical" evidence="2">
    <location>
        <begin position="12"/>
        <end position="32"/>
    </location>
</feature>
<sequence length="231" mass="24908">MAVNNQKGFTLIELMMTLVIGAMITGAAYATYSSQQKAYYTQDQVAEMQQNLRAAFSIIAINLRMAGYDPTGSGNFSVTPTNSGRIQFETDNDGDGVVDTDETIVIGMPPSVDADGNGIPDADSDGDGVPDPVTIDIKTGTGAYQNIAENIQAVEFLYLDSNEAVTASSSAIRSVQITILAASSKTDTSFINTIQYRPPSPSGQTWGPYNDNYRRRLLTLRIRCRNLGLKP</sequence>
<evidence type="ECO:0000313" key="4">
    <source>
        <dbReference type="Proteomes" id="UP000231203"/>
    </source>
</evidence>
<dbReference type="SUPFAM" id="SSF54523">
    <property type="entry name" value="Pili subunits"/>
    <property type="match status" value="1"/>
</dbReference>